<evidence type="ECO:0000313" key="3">
    <source>
        <dbReference type="Proteomes" id="UP000619788"/>
    </source>
</evidence>
<evidence type="ECO:0000313" key="2">
    <source>
        <dbReference type="EMBL" id="GIH89934.1"/>
    </source>
</evidence>
<dbReference type="EMBL" id="BOOJ01000007">
    <property type="protein sequence ID" value="GIH89934.1"/>
    <property type="molecule type" value="Genomic_DNA"/>
</dbReference>
<accession>A0A8J3SDL9</accession>
<dbReference type="Proteomes" id="UP000619788">
    <property type="component" value="Unassembled WGS sequence"/>
</dbReference>
<dbReference type="AlphaFoldDB" id="A0A8J3SDL9"/>
<comment type="caution">
    <text evidence="2">The sequence shown here is derived from an EMBL/GenBank/DDBJ whole genome shotgun (WGS) entry which is preliminary data.</text>
</comment>
<reference evidence="2 3" key="1">
    <citation type="submission" date="2021-01" db="EMBL/GenBank/DDBJ databases">
        <title>Whole genome shotgun sequence of Planobispora siamensis NBRC 107568.</title>
        <authorList>
            <person name="Komaki H."/>
            <person name="Tamura T."/>
        </authorList>
    </citation>
    <scope>NUCLEOTIDE SEQUENCE [LARGE SCALE GENOMIC DNA]</scope>
    <source>
        <strain evidence="2 3">NBRC 107568</strain>
    </source>
</reference>
<gene>
    <name evidence="2" type="ORF">Psi01_05640</name>
</gene>
<dbReference type="RefSeq" id="WP_204062319.1">
    <property type="nucleotide sequence ID" value="NZ_BOOJ01000007.1"/>
</dbReference>
<sequence>MGADDRNERAPAPGSGLSDARIAEYSVRLAQMRDTAEDLVRQAAAIRADGRRNAAIAQEVCRSLAEQRERLRAVFATVHEQRRARLPRPYAPFPIQGDKR</sequence>
<keyword evidence="3" id="KW-1185">Reference proteome</keyword>
<organism evidence="2 3">
    <name type="scientific">Planobispora siamensis</name>
    <dbReference type="NCBI Taxonomy" id="936338"/>
    <lineage>
        <taxon>Bacteria</taxon>
        <taxon>Bacillati</taxon>
        <taxon>Actinomycetota</taxon>
        <taxon>Actinomycetes</taxon>
        <taxon>Streptosporangiales</taxon>
        <taxon>Streptosporangiaceae</taxon>
        <taxon>Planobispora</taxon>
    </lineage>
</organism>
<evidence type="ECO:0000256" key="1">
    <source>
        <dbReference type="SAM" id="Coils"/>
    </source>
</evidence>
<protein>
    <submittedName>
        <fullName evidence="2">Uncharacterized protein</fullName>
    </submittedName>
</protein>
<name>A0A8J3SDL9_9ACTN</name>
<keyword evidence="1" id="KW-0175">Coiled coil</keyword>
<feature type="coiled-coil region" evidence="1">
    <location>
        <begin position="22"/>
        <end position="49"/>
    </location>
</feature>
<proteinExistence type="predicted"/>